<feature type="transmembrane region" description="Helical" evidence="14">
    <location>
        <begin position="142"/>
        <end position="164"/>
    </location>
</feature>
<evidence type="ECO:0000259" key="15">
    <source>
        <dbReference type="PROSITE" id="PS50262"/>
    </source>
</evidence>
<dbReference type="SUPFAM" id="SSF81321">
    <property type="entry name" value="Family A G protein-coupled receptor-like"/>
    <property type="match status" value="1"/>
</dbReference>
<evidence type="ECO:0000256" key="11">
    <source>
        <dbReference type="ARBA" id="ARBA00023180"/>
    </source>
</evidence>
<keyword evidence="2 14" id="KW-1003">Cell membrane</keyword>
<keyword evidence="8 14" id="KW-0472">Membrane</keyword>
<dbReference type="PRINTS" id="PR00237">
    <property type="entry name" value="GPCRRHODOPSN"/>
</dbReference>
<reference evidence="16" key="2">
    <citation type="submission" date="2025-08" db="UniProtKB">
        <authorList>
            <consortium name="Ensembl"/>
        </authorList>
    </citation>
    <scope>IDENTIFICATION</scope>
</reference>
<dbReference type="GO" id="GO:0004930">
    <property type="term" value="F:G protein-coupled receptor activity"/>
    <property type="evidence" value="ECO:0007669"/>
    <property type="project" value="UniProtKB-KW"/>
</dbReference>
<evidence type="ECO:0000256" key="2">
    <source>
        <dbReference type="ARBA" id="ARBA00022475"/>
    </source>
</evidence>
<dbReference type="PRINTS" id="PR00245">
    <property type="entry name" value="OLFACTORYR"/>
</dbReference>
<dbReference type="FunFam" id="1.20.1070.10:FF:000024">
    <property type="entry name" value="Olfactory receptor"/>
    <property type="match status" value="1"/>
</dbReference>
<reference evidence="16" key="3">
    <citation type="submission" date="2025-09" db="UniProtKB">
        <authorList>
            <consortium name="Ensembl"/>
        </authorList>
    </citation>
    <scope>IDENTIFICATION</scope>
</reference>
<evidence type="ECO:0000256" key="9">
    <source>
        <dbReference type="ARBA" id="ARBA00023157"/>
    </source>
</evidence>
<feature type="transmembrane region" description="Helical" evidence="14">
    <location>
        <begin position="63"/>
        <end position="84"/>
    </location>
</feature>
<accession>A0AAY4EJG2</accession>
<evidence type="ECO:0000256" key="8">
    <source>
        <dbReference type="ARBA" id="ARBA00023136"/>
    </source>
</evidence>
<keyword evidence="7 13" id="KW-0297">G-protein coupled receptor</keyword>
<feature type="domain" description="G-protein coupled receptors family 1 profile" evidence="15">
    <location>
        <begin position="42"/>
        <end position="293"/>
    </location>
</feature>
<dbReference type="GeneTree" id="ENSGT00940000161369"/>
<organism evidence="16 17">
    <name type="scientific">Denticeps clupeoides</name>
    <name type="common">denticle herring</name>
    <dbReference type="NCBI Taxonomy" id="299321"/>
    <lineage>
        <taxon>Eukaryota</taxon>
        <taxon>Metazoa</taxon>
        <taxon>Chordata</taxon>
        <taxon>Craniata</taxon>
        <taxon>Vertebrata</taxon>
        <taxon>Euteleostomi</taxon>
        <taxon>Actinopterygii</taxon>
        <taxon>Neopterygii</taxon>
        <taxon>Teleostei</taxon>
        <taxon>Clupei</taxon>
        <taxon>Clupeiformes</taxon>
        <taxon>Denticipitoidei</taxon>
        <taxon>Denticipitidae</taxon>
        <taxon>Denticeps</taxon>
    </lineage>
</organism>
<proteinExistence type="inferred from homology"/>
<evidence type="ECO:0000313" key="17">
    <source>
        <dbReference type="Proteomes" id="UP000694580"/>
    </source>
</evidence>
<keyword evidence="10 13" id="KW-0675">Receptor</keyword>
<feature type="transmembrane region" description="Helical" evidence="14">
    <location>
        <begin position="275"/>
        <end position="295"/>
    </location>
</feature>
<dbReference type="Proteomes" id="UP000694580">
    <property type="component" value="Chromosome 6"/>
</dbReference>
<evidence type="ECO:0000256" key="3">
    <source>
        <dbReference type="ARBA" id="ARBA00022606"/>
    </source>
</evidence>
<evidence type="ECO:0000256" key="10">
    <source>
        <dbReference type="ARBA" id="ARBA00023170"/>
    </source>
</evidence>
<keyword evidence="9" id="KW-1015">Disulfide bond</keyword>
<dbReference type="GO" id="GO:0004984">
    <property type="term" value="F:olfactory receptor activity"/>
    <property type="evidence" value="ECO:0007669"/>
    <property type="project" value="InterPro"/>
</dbReference>
<evidence type="ECO:0000256" key="7">
    <source>
        <dbReference type="ARBA" id="ARBA00023040"/>
    </source>
</evidence>
<evidence type="ECO:0000256" key="12">
    <source>
        <dbReference type="ARBA" id="ARBA00023224"/>
    </source>
</evidence>
<keyword evidence="5 14" id="KW-0552">Olfaction</keyword>
<evidence type="ECO:0000256" key="14">
    <source>
        <dbReference type="RuleBase" id="RU363047"/>
    </source>
</evidence>
<dbReference type="InterPro" id="IPR017452">
    <property type="entry name" value="GPCR_Rhodpsn_7TM"/>
</dbReference>
<dbReference type="InterPro" id="IPR050939">
    <property type="entry name" value="Olfactory_GPCR1"/>
</dbReference>
<dbReference type="AlphaFoldDB" id="A0AAY4EJG2"/>
<dbReference type="GO" id="GO:0005886">
    <property type="term" value="C:plasma membrane"/>
    <property type="evidence" value="ECO:0007669"/>
    <property type="project" value="UniProtKB-SubCell"/>
</dbReference>
<dbReference type="Ensembl" id="ENSDCDT00010068455.1">
    <property type="protein sequence ID" value="ENSDCDP00010057767.1"/>
    <property type="gene ID" value="ENSDCDG00010032641.1"/>
</dbReference>
<dbReference type="PANTHER" id="PTHR24242">
    <property type="entry name" value="G-PROTEIN COUPLED RECEPTOR"/>
    <property type="match status" value="1"/>
</dbReference>
<evidence type="ECO:0000256" key="13">
    <source>
        <dbReference type="RuleBase" id="RU000688"/>
    </source>
</evidence>
<feature type="transmembrane region" description="Helical" evidence="14">
    <location>
        <begin position="197"/>
        <end position="217"/>
    </location>
</feature>
<dbReference type="Gene3D" id="1.20.1070.10">
    <property type="entry name" value="Rhodopsin 7-helix transmembrane proteins"/>
    <property type="match status" value="1"/>
</dbReference>
<feature type="transmembrane region" description="Helical" evidence="14">
    <location>
        <begin position="24"/>
        <end position="51"/>
    </location>
</feature>
<evidence type="ECO:0000256" key="5">
    <source>
        <dbReference type="ARBA" id="ARBA00022725"/>
    </source>
</evidence>
<evidence type="ECO:0000256" key="6">
    <source>
        <dbReference type="ARBA" id="ARBA00022989"/>
    </source>
</evidence>
<comment type="similarity">
    <text evidence="13">Belongs to the G-protein coupled receptor 1 family.</text>
</comment>
<dbReference type="PROSITE" id="PS50262">
    <property type="entry name" value="G_PROTEIN_RECEP_F1_2"/>
    <property type="match status" value="1"/>
</dbReference>
<protein>
    <recommendedName>
        <fullName evidence="14">Olfactory receptor</fullName>
    </recommendedName>
</protein>
<name>A0AAY4EJG2_9TELE</name>
<reference evidence="16 17" key="1">
    <citation type="submission" date="2020-06" db="EMBL/GenBank/DDBJ databases">
        <authorList>
            <consortium name="Wellcome Sanger Institute Data Sharing"/>
        </authorList>
    </citation>
    <scope>NUCLEOTIDE SEQUENCE [LARGE SCALE GENOMIC DNA]</scope>
</reference>
<keyword evidence="3 14" id="KW-0716">Sensory transduction</keyword>
<keyword evidence="6 14" id="KW-1133">Transmembrane helix</keyword>
<keyword evidence="12 13" id="KW-0807">Transducer</keyword>
<comment type="subcellular location">
    <subcellularLocation>
        <location evidence="1 14">Cell membrane</location>
        <topology evidence="1 14">Multi-pass membrane protein</topology>
    </subcellularLocation>
</comment>
<keyword evidence="11" id="KW-0325">Glycoprotein</keyword>
<dbReference type="Pfam" id="PF13853">
    <property type="entry name" value="7tm_4"/>
    <property type="match status" value="1"/>
</dbReference>
<feature type="transmembrane region" description="Helical" evidence="14">
    <location>
        <begin position="104"/>
        <end position="121"/>
    </location>
</feature>
<feature type="transmembrane region" description="Helical" evidence="14">
    <location>
        <begin position="238"/>
        <end position="255"/>
    </location>
</feature>
<dbReference type="InterPro" id="IPR000725">
    <property type="entry name" value="Olfact_rcpt"/>
</dbReference>
<evidence type="ECO:0000313" key="16">
    <source>
        <dbReference type="Ensembl" id="ENSDCDP00010057767.1"/>
    </source>
</evidence>
<evidence type="ECO:0000256" key="4">
    <source>
        <dbReference type="ARBA" id="ARBA00022692"/>
    </source>
</evidence>
<keyword evidence="17" id="KW-1185">Reference proteome</keyword>
<evidence type="ECO:0000256" key="1">
    <source>
        <dbReference type="ARBA" id="ARBA00004651"/>
    </source>
</evidence>
<dbReference type="SMART" id="SM01381">
    <property type="entry name" value="7TM_GPCR_Srsx"/>
    <property type="match status" value="1"/>
</dbReference>
<dbReference type="PANTHER" id="PTHR24242:SF359">
    <property type="entry name" value="ODORANT RECEPTOR-RELATED"/>
    <property type="match status" value="1"/>
</dbReference>
<dbReference type="InterPro" id="IPR000276">
    <property type="entry name" value="GPCR_Rhodpsn"/>
</dbReference>
<sequence length="327" mass="37216">MLQENWTTIKEFILVGFPDLDPKYYGLVSTTFFFVYVTTVVGNCVLVILFVKEHSLQKPMYGIMFSLALSDIGFSTVALPKIIAKYWFNDEMIPFHACFMQMKLIHYFGTVSSFVLMIMALDRYLAICNPLRYSLLMTNRTILSLNGIAWLSSFIVTTVTVIHASQLPFCGPNRIIQCYCDQTSIVILACASSSSQVVVAFILAMTVLLGPLAFIIYSYTHIIVCVMQVTSAGGRRKTFSTCSAQLCIIAIYYFPRCGVYFSQMLGVYLTPNLRLSLLIFCSVFPPFINPFIYCFRNKEINHVLNQWAEKLQMGIKYFTLQLLETLF</sequence>
<keyword evidence="4 13" id="KW-0812">Transmembrane</keyword>
<dbReference type="PROSITE" id="PS00237">
    <property type="entry name" value="G_PROTEIN_RECEP_F1_1"/>
    <property type="match status" value="1"/>
</dbReference>